<feature type="binding site" evidence="6">
    <location>
        <position position="130"/>
    </location>
    <ligand>
        <name>Fe cation</name>
        <dbReference type="ChEBI" id="CHEBI:24875"/>
    </ligand>
</feature>
<dbReference type="STRING" id="1838280.A6M21_11155"/>
<dbReference type="SUPFAM" id="SSF56420">
    <property type="entry name" value="Peptide deformylase"/>
    <property type="match status" value="1"/>
</dbReference>
<keyword evidence="3 6" id="KW-0378">Hydrolase</keyword>
<dbReference type="NCBIfam" id="NF001159">
    <property type="entry name" value="PRK00150.1-3"/>
    <property type="match status" value="1"/>
</dbReference>
<dbReference type="AlphaFoldDB" id="A0A1B7LE91"/>
<dbReference type="FunFam" id="3.90.45.10:FF:000005">
    <property type="entry name" value="Peptide deformylase"/>
    <property type="match status" value="1"/>
</dbReference>
<sequence>MAIYKVVLYGDDVLREKCRPVTRINANITKLLDNMRETMYDAKGVGLAAPQVGVAKRVVVVDAGDGLVELINPEIVLSEGEETDVEGCLSFPDLIGDVTRAAWVKVKGLNRQGREVSYEATGYKARAFQHEIDHLDGILFIDKAVNVRKLKPGRR</sequence>
<evidence type="ECO:0000256" key="5">
    <source>
        <dbReference type="ARBA" id="ARBA00023004"/>
    </source>
</evidence>
<proteinExistence type="inferred from homology"/>
<dbReference type="CDD" id="cd00487">
    <property type="entry name" value="Pep_deformylase"/>
    <property type="match status" value="1"/>
</dbReference>
<dbReference type="Proteomes" id="UP000078532">
    <property type="component" value="Unassembled WGS sequence"/>
</dbReference>
<dbReference type="RefSeq" id="WP_066668612.1">
    <property type="nucleotide sequence ID" value="NZ_LYVF01000164.1"/>
</dbReference>
<dbReference type="Gene3D" id="3.90.45.10">
    <property type="entry name" value="Peptide deformylase"/>
    <property type="match status" value="1"/>
</dbReference>
<gene>
    <name evidence="6" type="primary">def</name>
    <name evidence="7" type="ORF">A6M21_11155</name>
</gene>
<dbReference type="GO" id="GO:0046872">
    <property type="term" value="F:metal ion binding"/>
    <property type="evidence" value="ECO:0007669"/>
    <property type="project" value="UniProtKB-KW"/>
</dbReference>
<comment type="function">
    <text evidence="6">Removes the formyl group from the N-terminal Met of newly synthesized proteins. Requires at least a dipeptide for an efficient rate of reaction. N-terminal L-methionine is a prerequisite for activity but the enzyme has broad specificity at other positions.</text>
</comment>
<protein>
    <recommendedName>
        <fullName evidence="6">Peptide deformylase</fullName>
        <shortName evidence="6">PDF</shortName>
        <ecNumber evidence="6">3.5.1.88</ecNumber>
    </recommendedName>
    <alternativeName>
        <fullName evidence="6">Polypeptide deformylase</fullName>
    </alternativeName>
</protein>
<comment type="caution">
    <text evidence="7">The sequence shown here is derived from an EMBL/GenBank/DDBJ whole genome shotgun (WGS) entry which is preliminary data.</text>
</comment>
<reference evidence="7 8" key="1">
    <citation type="submission" date="2016-04" db="EMBL/GenBank/DDBJ databases">
        <authorList>
            <person name="Evans L.H."/>
            <person name="Alamgir A."/>
            <person name="Owens N."/>
            <person name="Weber N.D."/>
            <person name="Virtaneva K."/>
            <person name="Barbian K."/>
            <person name="Babar A."/>
            <person name="Rosenke K."/>
        </authorList>
    </citation>
    <scope>NUCLEOTIDE SEQUENCE [LARGE SCALE GENOMIC DNA]</scope>
    <source>
        <strain evidence="7 8">LMa1</strain>
    </source>
</reference>
<dbReference type="EMBL" id="LYVF01000164">
    <property type="protein sequence ID" value="OAT81419.1"/>
    <property type="molecule type" value="Genomic_DNA"/>
</dbReference>
<dbReference type="GO" id="GO:0006412">
    <property type="term" value="P:translation"/>
    <property type="evidence" value="ECO:0007669"/>
    <property type="project" value="UniProtKB-UniRule"/>
</dbReference>
<keyword evidence="5 6" id="KW-0408">Iron</keyword>
<dbReference type="NCBIfam" id="TIGR00079">
    <property type="entry name" value="pept_deformyl"/>
    <property type="match status" value="1"/>
</dbReference>
<dbReference type="InterPro" id="IPR036821">
    <property type="entry name" value="Peptide_deformylase_sf"/>
</dbReference>
<evidence type="ECO:0000313" key="8">
    <source>
        <dbReference type="Proteomes" id="UP000078532"/>
    </source>
</evidence>
<dbReference type="Pfam" id="PF01327">
    <property type="entry name" value="Pep_deformylase"/>
    <property type="match status" value="1"/>
</dbReference>
<accession>A0A1B7LE91</accession>
<keyword evidence="8" id="KW-1185">Reference proteome</keyword>
<evidence type="ECO:0000256" key="2">
    <source>
        <dbReference type="ARBA" id="ARBA00022723"/>
    </source>
</evidence>
<name>A0A1B7LE91_9FIRM</name>
<dbReference type="EC" id="3.5.1.88" evidence="6"/>
<evidence type="ECO:0000256" key="1">
    <source>
        <dbReference type="ARBA" id="ARBA00010759"/>
    </source>
</evidence>
<organism evidence="7 8">
    <name type="scientific">Desulfotomaculum copahuensis</name>
    <dbReference type="NCBI Taxonomy" id="1838280"/>
    <lineage>
        <taxon>Bacteria</taxon>
        <taxon>Bacillati</taxon>
        <taxon>Bacillota</taxon>
        <taxon>Clostridia</taxon>
        <taxon>Eubacteriales</taxon>
        <taxon>Desulfotomaculaceae</taxon>
        <taxon>Desulfotomaculum</taxon>
    </lineage>
</organism>
<comment type="cofactor">
    <cofactor evidence="6">
        <name>Fe(2+)</name>
        <dbReference type="ChEBI" id="CHEBI:29033"/>
    </cofactor>
    <text evidence="6">Binds 1 Fe(2+) ion.</text>
</comment>
<feature type="binding site" evidence="6">
    <location>
        <position position="134"/>
    </location>
    <ligand>
        <name>Fe cation</name>
        <dbReference type="ChEBI" id="CHEBI:24875"/>
    </ligand>
</feature>
<evidence type="ECO:0000313" key="7">
    <source>
        <dbReference type="EMBL" id="OAT81419.1"/>
    </source>
</evidence>
<dbReference type="OrthoDB" id="9784988at2"/>
<evidence type="ECO:0000256" key="4">
    <source>
        <dbReference type="ARBA" id="ARBA00022917"/>
    </source>
</evidence>
<keyword evidence="4 6" id="KW-0648">Protein biosynthesis</keyword>
<keyword evidence="2 6" id="KW-0479">Metal-binding</keyword>
<dbReference type="PANTHER" id="PTHR10458:SF22">
    <property type="entry name" value="PEPTIDE DEFORMYLASE"/>
    <property type="match status" value="1"/>
</dbReference>
<evidence type="ECO:0000256" key="6">
    <source>
        <dbReference type="HAMAP-Rule" id="MF_00163"/>
    </source>
</evidence>
<dbReference type="PIRSF" id="PIRSF004749">
    <property type="entry name" value="Pep_def"/>
    <property type="match status" value="1"/>
</dbReference>
<comment type="catalytic activity">
    <reaction evidence="6">
        <text>N-terminal N-formyl-L-methionyl-[peptide] + H2O = N-terminal L-methionyl-[peptide] + formate</text>
        <dbReference type="Rhea" id="RHEA:24420"/>
        <dbReference type="Rhea" id="RHEA-COMP:10639"/>
        <dbReference type="Rhea" id="RHEA-COMP:10640"/>
        <dbReference type="ChEBI" id="CHEBI:15377"/>
        <dbReference type="ChEBI" id="CHEBI:15740"/>
        <dbReference type="ChEBI" id="CHEBI:49298"/>
        <dbReference type="ChEBI" id="CHEBI:64731"/>
        <dbReference type="EC" id="3.5.1.88"/>
    </reaction>
</comment>
<dbReference type="GO" id="GO:0042586">
    <property type="term" value="F:peptide deformylase activity"/>
    <property type="evidence" value="ECO:0007669"/>
    <property type="project" value="UniProtKB-UniRule"/>
</dbReference>
<comment type="similarity">
    <text evidence="1 6">Belongs to the polypeptide deformylase family.</text>
</comment>
<feature type="binding site" evidence="6">
    <location>
        <position position="88"/>
    </location>
    <ligand>
        <name>Fe cation</name>
        <dbReference type="ChEBI" id="CHEBI:24875"/>
    </ligand>
</feature>
<feature type="active site" evidence="6">
    <location>
        <position position="131"/>
    </location>
</feature>
<dbReference type="PANTHER" id="PTHR10458">
    <property type="entry name" value="PEPTIDE DEFORMYLASE"/>
    <property type="match status" value="1"/>
</dbReference>
<dbReference type="InterPro" id="IPR023635">
    <property type="entry name" value="Peptide_deformylase"/>
</dbReference>
<dbReference type="PRINTS" id="PR01576">
    <property type="entry name" value="PDEFORMYLASE"/>
</dbReference>
<dbReference type="HAMAP" id="MF_00163">
    <property type="entry name" value="Pep_deformylase"/>
    <property type="match status" value="1"/>
</dbReference>
<evidence type="ECO:0000256" key="3">
    <source>
        <dbReference type="ARBA" id="ARBA00022801"/>
    </source>
</evidence>